<feature type="domain" description="Nucleotidyl transferase" evidence="1">
    <location>
        <begin position="7"/>
        <end position="179"/>
    </location>
</feature>
<protein>
    <submittedName>
        <fullName evidence="2">Nucleotidyltransferase</fullName>
    </submittedName>
</protein>
<reference evidence="2" key="1">
    <citation type="submission" date="2020-10" db="EMBL/GenBank/DDBJ databases">
        <authorList>
            <person name="Gilroy R."/>
        </authorList>
    </citation>
    <scope>NUCLEOTIDE SEQUENCE</scope>
    <source>
        <strain evidence="2">ChiSjej6B24-2974</strain>
    </source>
</reference>
<evidence type="ECO:0000259" key="1">
    <source>
        <dbReference type="Pfam" id="PF00483"/>
    </source>
</evidence>
<accession>A0A9D0ZNK8</accession>
<comment type="caution">
    <text evidence="2">The sequence shown here is derived from an EMBL/GenBank/DDBJ whole genome shotgun (WGS) entry which is preliminary data.</text>
</comment>
<name>A0A9D0ZNK8_9FIRM</name>
<organism evidence="2 3">
    <name type="scientific">Candidatus Pullichristensenella stercorigallinarum</name>
    <dbReference type="NCBI Taxonomy" id="2840909"/>
    <lineage>
        <taxon>Bacteria</taxon>
        <taxon>Bacillati</taxon>
        <taxon>Bacillota</taxon>
        <taxon>Clostridia</taxon>
        <taxon>Candidatus Pullichristensenella</taxon>
    </lineage>
</organism>
<dbReference type="InterPro" id="IPR005835">
    <property type="entry name" value="NTP_transferase_dom"/>
</dbReference>
<dbReference type="EMBL" id="DVFZ01000110">
    <property type="protein sequence ID" value="HIQ83817.1"/>
    <property type="molecule type" value="Genomic_DNA"/>
</dbReference>
<dbReference type="SUPFAM" id="SSF53448">
    <property type="entry name" value="Nucleotide-diphospho-sugar transferases"/>
    <property type="match status" value="1"/>
</dbReference>
<evidence type="ECO:0000313" key="2">
    <source>
        <dbReference type="EMBL" id="HIQ83817.1"/>
    </source>
</evidence>
<dbReference type="Pfam" id="PF00483">
    <property type="entry name" value="NTP_transferase"/>
    <property type="match status" value="1"/>
</dbReference>
<reference evidence="2" key="2">
    <citation type="journal article" date="2021" name="PeerJ">
        <title>Extensive microbial diversity within the chicken gut microbiome revealed by metagenomics and culture.</title>
        <authorList>
            <person name="Gilroy R."/>
            <person name="Ravi A."/>
            <person name="Getino M."/>
            <person name="Pursley I."/>
            <person name="Horton D.L."/>
            <person name="Alikhan N.F."/>
            <person name="Baker D."/>
            <person name="Gharbi K."/>
            <person name="Hall N."/>
            <person name="Watson M."/>
            <person name="Adriaenssens E.M."/>
            <person name="Foster-Nyarko E."/>
            <person name="Jarju S."/>
            <person name="Secka A."/>
            <person name="Antonio M."/>
            <person name="Oren A."/>
            <person name="Chaudhuri R.R."/>
            <person name="La Ragione R."/>
            <person name="Hildebrand F."/>
            <person name="Pallen M.J."/>
        </authorList>
    </citation>
    <scope>NUCLEOTIDE SEQUENCE</scope>
    <source>
        <strain evidence="2">ChiSjej6B24-2974</strain>
    </source>
</reference>
<gene>
    <name evidence="2" type="ORF">IAA52_12060</name>
</gene>
<evidence type="ECO:0000313" key="3">
    <source>
        <dbReference type="Proteomes" id="UP000824260"/>
    </source>
</evidence>
<dbReference type="Proteomes" id="UP000824260">
    <property type="component" value="Unassembled WGS sequence"/>
</dbReference>
<dbReference type="Gene3D" id="3.90.550.10">
    <property type="entry name" value="Spore Coat Polysaccharide Biosynthesis Protein SpsA, Chain A"/>
    <property type="match status" value="1"/>
</dbReference>
<dbReference type="InterPro" id="IPR029044">
    <property type="entry name" value="Nucleotide-diphossugar_trans"/>
</dbReference>
<proteinExistence type="predicted"/>
<sequence length="304" mass="33260">MSKPKLVVMAAGMGSRYGGLKQIAPVDDAGHVIIDFSIYDAIRAGFGGVVFIIKPELEKDFRNTIGARVAAHIPVEYAHQTLDRLPEGFTVPEGRVKPWGTGHAVLCARGCIDGPFAVINADDFYGRTAFSAIHDFLISSGEANEHAMVGYRLCNTLTENGSVSRGVCKVGEDGCLREIVERTRIEARPGGTAFTEDDGRTYNPLPADAVTSMNLWGFRPSILPAMERRFALFLENTMPGNPLRSEFYLPSVPDALIHAGEARVRVLSTDERWFGVTYPGDMEAVRAAIAEKKASGEYPEHLWK</sequence>
<dbReference type="AlphaFoldDB" id="A0A9D0ZNK8"/>